<keyword evidence="6 10" id="KW-0547">Nucleotide-binding</keyword>
<evidence type="ECO:0000256" key="6">
    <source>
        <dbReference type="ARBA" id="ARBA00022741"/>
    </source>
</evidence>
<accession>A0ABW9QX24</accession>
<feature type="domain" description="Cytidyltransferase-like" evidence="11">
    <location>
        <begin position="7"/>
        <end position="169"/>
    </location>
</feature>
<comment type="catalytic activity">
    <reaction evidence="9 10">
        <text>nicotinate beta-D-ribonucleotide + ATP + H(+) = deamido-NAD(+) + diphosphate</text>
        <dbReference type="Rhea" id="RHEA:22860"/>
        <dbReference type="ChEBI" id="CHEBI:15378"/>
        <dbReference type="ChEBI" id="CHEBI:30616"/>
        <dbReference type="ChEBI" id="CHEBI:33019"/>
        <dbReference type="ChEBI" id="CHEBI:57502"/>
        <dbReference type="ChEBI" id="CHEBI:58437"/>
        <dbReference type="EC" id="2.7.7.18"/>
    </reaction>
</comment>
<dbReference type="Proteomes" id="UP000437736">
    <property type="component" value="Unassembled WGS sequence"/>
</dbReference>
<evidence type="ECO:0000256" key="5">
    <source>
        <dbReference type="ARBA" id="ARBA00022695"/>
    </source>
</evidence>
<dbReference type="InterPro" id="IPR005248">
    <property type="entry name" value="NadD/NMNAT"/>
</dbReference>
<evidence type="ECO:0000256" key="8">
    <source>
        <dbReference type="ARBA" id="ARBA00023027"/>
    </source>
</evidence>
<gene>
    <name evidence="10" type="primary">nadD</name>
    <name evidence="12" type="ORF">GHK86_15915</name>
</gene>
<dbReference type="Pfam" id="PF01467">
    <property type="entry name" value="CTP_transf_like"/>
    <property type="match status" value="1"/>
</dbReference>
<dbReference type="EC" id="2.7.7.18" evidence="10"/>
<keyword evidence="7 10" id="KW-0067">ATP-binding</keyword>
<dbReference type="EMBL" id="WJHE01000894">
    <property type="protein sequence ID" value="MST34201.1"/>
    <property type="molecule type" value="Genomic_DNA"/>
</dbReference>
<evidence type="ECO:0000313" key="13">
    <source>
        <dbReference type="Proteomes" id="UP000437736"/>
    </source>
</evidence>
<protein>
    <recommendedName>
        <fullName evidence="10">Probable nicotinate-nucleotide adenylyltransferase</fullName>
        <ecNumber evidence="10">2.7.7.18</ecNumber>
    </recommendedName>
    <alternativeName>
        <fullName evidence="10">Deamido-NAD(+) diphosphorylase</fullName>
    </alternativeName>
    <alternativeName>
        <fullName evidence="10">Deamido-NAD(+) pyrophosphorylase</fullName>
    </alternativeName>
    <alternativeName>
        <fullName evidence="10">Nicotinate mononucleotide adenylyltransferase</fullName>
        <shortName evidence="10">NaMN adenylyltransferase</shortName>
    </alternativeName>
</protein>
<evidence type="ECO:0000313" key="12">
    <source>
        <dbReference type="EMBL" id="MST34201.1"/>
    </source>
</evidence>
<keyword evidence="3 10" id="KW-0662">Pyridine nucleotide biosynthesis</keyword>
<name>A0ABW9QX24_9ACTN</name>
<comment type="function">
    <text evidence="1 10">Catalyzes the reversible adenylation of nicotinate mononucleotide (NaMN) to nicotinic acid adenine dinucleotide (NaAD).</text>
</comment>
<evidence type="ECO:0000256" key="3">
    <source>
        <dbReference type="ARBA" id="ARBA00022642"/>
    </source>
</evidence>
<evidence type="ECO:0000256" key="4">
    <source>
        <dbReference type="ARBA" id="ARBA00022679"/>
    </source>
</evidence>
<organism evidence="12 13">
    <name type="scientific">Acidiferrimicrobium australe</name>
    <dbReference type="NCBI Taxonomy" id="2664430"/>
    <lineage>
        <taxon>Bacteria</taxon>
        <taxon>Bacillati</taxon>
        <taxon>Actinomycetota</taxon>
        <taxon>Acidimicrobiia</taxon>
        <taxon>Acidimicrobiales</taxon>
        <taxon>Acidimicrobiaceae</taxon>
        <taxon>Acidiferrimicrobium</taxon>
    </lineage>
</organism>
<dbReference type="PANTHER" id="PTHR39321:SF3">
    <property type="entry name" value="PHOSPHOPANTETHEINE ADENYLYLTRANSFERASE"/>
    <property type="match status" value="1"/>
</dbReference>
<reference evidence="12 13" key="1">
    <citation type="submission" date="2019-11" db="EMBL/GenBank/DDBJ databases">
        <title>Acidiferrimicrobium australis gen. nov., sp. nov., an acidophilic and obligately heterotrophic, member of the Actinobacteria that catalyses dissimilatory oxido- reduction of iron isolated from metal-rich acidic water in Chile.</title>
        <authorList>
            <person name="Gonzalez D."/>
            <person name="Huber K."/>
            <person name="Hedrich S."/>
            <person name="Rojas-Villalobos C."/>
            <person name="Quatrini R."/>
            <person name="Dinamarca M.A."/>
            <person name="Schwarz A."/>
            <person name="Canales C."/>
            <person name="Nancucheo I."/>
        </authorList>
    </citation>
    <scope>NUCLEOTIDE SEQUENCE [LARGE SCALE GENOMIC DNA]</scope>
    <source>
        <strain evidence="12 13">USS-CCA1</strain>
    </source>
</reference>
<keyword evidence="4 10" id="KW-0808">Transferase</keyword>
<comment type="similarity">
    <text evidence="10">Belongs to the NadD family.</text>
</comment>
<evidence type="ECO:0000256" key="7">
    <source>
        <dbReference type="ARBA" id="ARBA00022840"/>
    </source>
</evidence>
<evidence type="ECO:0000259" key="11">
    <source>
        <dbReference type="Pfam" id="PF01467"/>
    </source>
</evidence>
<dbReference type="GO" id="GO:0004515">
    <property type="term" value="F:nicotinate-nucleotide adenylyltransferase activity"/>
    <property type="evidence" value="ECO:0007669"/>
    <property type="project" value="UniProtKB-EC"/>
</dbReference>
<dbReference type="Gene3D" id="3.40.50.620">
    <property type="entry name" value="HUPs"/>
    <property type="match status" value="1"/>
</dbReference>
<dbReference type="InterPro" id="IPR014729">
    <property type="entry name" value="Rossmann-like_a/b/a_fold"/>
</dbReference>
<evidence type="ECO:0000256" key="10">
    <source>
        <dbReference type="HAMAP-Rule" id="MF_00244"/>
    </source>
</evidence>
<dbReference type="PANTHER" id="PTHR39321">
    <property type="entry name" value="NICOTINATE-NUCLEOTIDE ADENYLYLTRANSFERASE-RELATED"/>
    <property type="match status" value="1"/>
</dbReference>
<proteinExistence type="inferred from homology"/>
<evidence type="ECO:0000256" key="9">
    <source>
        <dbReference type="ARBA" id="ARBA00048721"/>
    </source>
</evidence>
<dbReference type="CDD" id="cd02165">
    <property type="entry name" value="NMNAT"/>
    <property type="match status" value="1"/>
</dbReference>
<dbReference type="InterPro" id="IPR004821">
    <property type="entry name" value="Cyt_trans-like"/>
</dbReference>
<comment type="pathway">
    <text evidence="2 10">Cofactor biosynthesis; NAD(+) biosynthesis; deamido-NAD(+) from nicotinate D-ribonucleotide: step 1/1.</text>
</comment>
<dbReference type="SUPFAM" id="SSF52374">
    <property type="entry name" value="Nucleotidylyl transferase"/>
    <property type="match status" value="1"/>
</dbReference>
<evidence type="ECO:0000256" key="1">
    <source>
        <dbReference type="ARBA" id="ARBA00002324"/>
    </source>
</evidence>
<dbReference type="NCBIfam" id="TIGR00482">
    <property type="entry name" value="nicotinate (nicotinamide) nucleotide adenylyltransferase"/>
    <property type="match status" value="1"/>
</dbReference>
<comment type="caution">
    <text evidence="12">The sequence shown here is derived from an EMBL/GenBank/DDBJ whole genome shotgun (WGS) entry which is preliminary data.</text>
</comment>
<keyword evidence="13" id="KW-1185">Reference proteome</keyword>
<keyword evidence="5 10" id="KW-0548">Nucleotidyltransferase</keyword>
<evidence type="ECO:0000256" key="2">
    <source>
        <dbReference type="ARBA" id="ARBA00005019"/>
    </source>
</evidence>
<dbReference type="HAMAP" id="MF_00244">
    <property type="entry name" value="NaMN_adenylyltr"/>
    <property type="match status" value="1"/>
</dbReference>
<sequence length="198" mass="21219">MGQRIGIFGGTFDPIHVGHLVAAVNAKHALALDRVVLVVANVPWQKAGIRAVTGAEDRFALVEAAVGGVPGLEAGRQEIDRGGESYTADTLQEMSDAHPDSELFVLVGWDVAGELATWERIEDVKRLATLVIVNRPGAGRPRGLDGDGWRVEEVTVPNLEISSTDLRARAVDGRPLDYLVPEAAVHFIRARGLYAGGR</sequence>
<dbReference type="NCBIfam" id="TIGR00125">
    <property type="entry name" value="cyt_tran_rel"/>
    <property type="match status" value="1"/>
</dbReference>
<keyword evidence="8 10" id="KW-0520">NAD</keyword>
<dbReference type="NCBIfam" id="NF000840">
    <property type="entry name" value="PRK00071.1-3"/>
    <property type="match status" value="1"/>
</dbReference>